<dbReference type="eggNOG" id="COG2154">
    <property type="taxonomic scope" value="Bacteria"/>
</dbReference>
<dbReference type="GO" id="GO:0006729">
    <property type="term" value="P:tetrahydrobiopterin biosynthetic process"/>
    <property type="evidence" value="ECO:0007669"/>
    <property type="project" value="InterPro"/>
</dbReference>
<dbReference type="EMBL" id="CP000453">
    <property type="protein sequence ID" value="ABI56669.1"/>
    <property type="molecule type" value="Genomic_DNA"/>
</dbReference>
<reference evidence="6" key="1">
    <citation type="submission" date="2006-08" db="EMBL/GenBank/DDBJ databases">
        <title>Complete sequence of Alkalilimnicola ehrilichei MLHE-1.</title>
        <authorList>
            <person name="Copeland A."/>
            <person name="Lucas S."/>
            <person name="Lapidus A."/>
            <person name="Barry K."/>
            <person name="Detter J.C."/>
            <person name="Glavina del Rio T."/>
            <person name="Hammon N."/>
            <person name="Israni S."/>
            <person name="Dalin E."/>
            <person name="Tice H."/>
            <person name="Pitluck S."/>
            <person name="Sims D."/>
            <person name="Brettin T."/>
            <person name="Bruce D."/>
            <person name="Han C."/>
            <person name="Tapia R."/>
            <person name="Gilna P."/>
            <person name="Schmutz J."/>
            <person name="Larimer F."/>
            <person name="Land M."/>
            <person name="Hauser L."/>
            <person name="Kyrpides N."/>
            <person name="Mikhailova N."/>
            <person name="Oremland R.S."/>
            <person name="Hoeft S.E."/>
            <person name="Switzer-Blum J."/>
            <person name="Kulp T."/>
            <person name="King G."/>
            <person name="Tabita R."/>
            <person name="Witte B."/>
            <person name="Santini J.M."/>
            <person name="Basu P."/>
            <person name="Hollibaugh J.T."/>
            <person name="Xie G."/>
            <person name="Stolz J.F."/>
            <person name="Richardson P."/>
        </authorList>
    </citation>
    <scope>NUCLEOTIDE SEQUENCE [LARGE SCALE GENOMIC DNA]</scope>
    <source>
        <strain evidence="6">ATCC BAA-1101 / DSM 17681 / MLHE-1</strain>
    </source>
</reference>
<dbReference type="CDD" id="cd00913">
    <property type="entry name" value="PCD_DCoH_subfamily_a"/>
    <property type="match status" value="1"/>
</dbReference>
<dbReference type="HAMAP" id="MF_00434">
    <property type="entry name" value="Pterin_4_alpha"/>
    <property type="match status" value="1"/>
</dbReference>
<keyword evidence="6" id="KW-1185">Reference proteome</keyword>
<evidence type="ECO:0000256" key="1">
    <source>
        <dbReference type="ARBA" id="ARBA00001554"/>
    </source>
</evidence>
<keyword evidence="3 4" id="KW-0456">Lyase</keyword>
<dbReference type="Gene3D" id="3.30.1360.20">
    <property type="entry name" value="Transcriptional coactivator/pterin dehydratase"/>
    <property type="match status" value="1"/>
</dbReference>
<evidence type="ECO:0000313" key="5">
    <source>
        <dbReference type="EMBL" id="ABI56669.1"/>
    </source>
</evidence>
<evidence type="ECO:0000313" key="6">
    <source>
        <dbReference type="Proteomes" id="UP000001962"/>
    </source>
</evidence>
<organism evidence="5 6">
    <name type="scientific">Alkalilimnicola ehrlichii (strain ATCC BAA-1101 / DSM 17681 / MLHE-1)</name>
    <dbReference type="NCBI Taxonomy" id="187272"/>
    <lineage>
        <taxon>Bacteria</taxon>
        <taxon>Pseudomonadati</taxon>
        <taxon>Pseudomonadota</taxon>
        <taxon>Gammaproteobacteria</taxon>
        <taxon>Chromatiales</taxon>
        <taxon>Ectothiorhodospiraceae</taxon>
        <taxon>Alkalilimnicola</taxon>
    </lineage>
</organism>
<dbReference type="AlphaFoldDB" id="Q0A918"/>
<dbReference type="Proteomes" id="UP000001962">
    <property type="component" value="Chromosome"/>
</dbReference>
<dbReference type="PANTHER" id="PTHR12599">
    <property type="entry name" value="PTERIN-4-ALPHA-CARBINOLAMINE DEHYDRATASE"/>
    <property type="match status" value="1"/>
</dbReference>
<evidence type="ECO:0000256" key="4">
    <source>
        <dbReference type="HAMAP-Rule" id="MF_00434"/>
    </source>
</evidence>
<accession>Q0A918</accession>
<evidence type="ECO:0000256" key="2">
    <source>
        <dbReference type="ARBA" id="ARBA00006472"/>
    </source>
</evidence>
<dbReference type="OrthoDB" id="5294615at2"/>
<proteinExistence type="inferred from homology"/>
<dbReference type="Pfam" id="PF01329">
    <property type="entry name" value="Pterin_4a"/>
    <property type="match status" value="1"/>
</dbReference>
<gene>
    <name evidence="5" type="ordered locus">Mlg_1320</name>
</gene>
<dbReference type="KEGG" id="aeh:Mlg_1320"/>
<name>Q0A918_ALKEH</name>
<protein>
    <recommendedName>
        <fullName evidence="4">Putative pterin-4-alpha-carbinolamine dehydratase</fullName>
        <shortName evidence="4">PHS</shortName>
        <ecNumber evidence="4">4.2.1.96</ecNumber>
    </recommendedName>
    <alternativeName>
        <fullName evidence="4">4-alpha-hydroxy-tetrahydropterin dehydratase</fullName>
    </alternativeName>
    <alternativeName>
        <fullName evidence="4">Pterin carbinolamine dehydratase</fullName>
        <shortName evidence="4">PCD</shortName>
    </alternativeName>
</protein>
<dbReference type="HOGENOM" id="CLU_081974_2_2_6"/>
<comment type="catalytic activity">
    <reaction evidence="1 4">
        <text>(4aS,6R)-4a-hydroxy-L-erythro-5,6,7,8-tetrahydrobiopterin = (6R)-L-erythro-6,7-dihydrobiopterin + H2O</text>
        <dbReference type="Rhea" id="RHEA:11920"/>
        <dbReference type="ChEBI" id="CHEBI:15377"/>
        <dbReference type="ChEBI" id="CHEBI:15642"/>
        <dbReference type="ChEBI" id="CHEBI:43120"/>
        <dbReference type="EC" id="4.2.1.96"/>
    </reaction>
</comment>
<dbReference type="InterPro" id="IPR001533">
    <property type="entry name" value="Pterin_deHydtase"/>
</dbReference>
<dbReference type="GO" id="GO:0008124">
    <property type="term" value="F:4-alpha-hydroxytetrahydrobiopterin dehydratase activity"/>
    <property type="evidence" value="ECO:0007669"/>
    <property type="project" value="UniProtKB-UniRule"/>
</dbReference>
<dbReference type="EC" id="4.2.1.96" evidence="4"/>
<dbReference type="InterPro" id="IPR036428">
    <property type="entry name" value="PCD_sf"/>
</dbReference>
<dbReference type="RefSeq" id="WP_011629064.1">
    <property type="nucleotide sequence ID" value="NC_008340.1"/>
</dbReference>
<evidence type="ECO:0000256" key="3">
    <source>
        <dbReference type="ARBA" id="ARBA00023239"/>
    </source>
</evidence>
<sequence>MSLTDKVCTACQGGVEPMDEAAAQRYLAEVPGWELTHAGTRIERHFKTGDFATALGFTQTVGELAEQEDHHPQITLGWGFVQVELYTHKIGGLHENDFILAAKINQAWDQARR</sequence>
<dbReference type="PANTHER" id="PTHR12599:SF0">
    <property type="entry name" value="PTERIN-4-ALPHA-CARBINOLAMINE DEHYDRATASE"/>
    <property type="match status" value="1"/>
</dbReference>
<comment type="similarity">
    <text evidence="2 4">Belongs to the pterin-4-alpha-carbinolamine dehydratase family.</text>
</comment>
<dbReference type="SUPFAM" id="SSF55248">
    <property type="entry name" value="PCD-like"/>
    <property type="match status" value="1"/>
</dbReference>